<proteinExistence type="predicted"/>
<sequence>MQAVSTITPPSLHQRRVCRRPGELHDLPCTRGVVILRALRTGNTFWKSPGRHHLHQPPRRQHLLDVARLPPPAPATRTPAPATMAAAPSERHQTAATAPLFPAPSLFLFSPRCHGSPLHRAAGGVFAGGEANGEEKGCFAHDGFGLGFELGAEAQAYEEKPKFMKALIALGLPIDILWTGLDEDGAY</sequence>
<reference evidence="1" key="1">
    <citation type="journal article" date="2007" name="PLoS ONE">
        <title>The first genome sequence of an elite grapevine cultivar (Pinot noir Vitis vinifera L.): coping with a highly heterozygous genome.</title>
        <authorList>
            <person name="Velasco R."/>
            <person name="Zharkikh A."/>
            <person name="Troggio M."/>
            <person name="Cartwright D.A."/>
            <person name="Cestaro A."/>
            <person name="Pruss D."/>
            <person name="Pindo M."/>
            <person name="FitzGerald L.M."/>
            <person name="Vezzulli S."/>
            <person name="Reid J."/>
            <person name="Malacarne G."/>
            <person name="Iliev D."/>
            <person name="Coppola G."/>
            <person name="Wardell B."/>
            <person name="Micheletti D."/>
            <person name="Macalma T."/>
            <person name="Facci M."/>
            <person name="Mitchell J.T."/>
            <person name="Perazzolli M."/>
            <person name="Eldredge G."/>
            <person name="Gatto P."/>
            <person name="Oyzerski R."/>
            <person name="Moretto M."/>
            <person name="Gutin N."/>
            <person name="Stefanini M."/>
            <person name="Chen Y."/>
            <person name="Segala C."/>
            <person name="Davenport C."/>
            <person name="Dematte L."/>
            <person name="Mraz A."/>
            <person name="Battilana J."/>
            <person name="Stormo K."/>
            <person name="Costa F."/>
            <person name="Tao Q."/>
            <person name="Si-Ammour A."/>
            <person name="Harkins T."/>
            <person name="Lackey A."/>
            <person name="Perbost C."/>
            <person name="Taillon B."/>
            <person name="Stella A."/>
            <person name="Solovyev V."/>
            <person name="Fawcett J.A."/>
            <person name="Sterck L."/>
            <person name="Vandepoele K."/>
            <person name="Grando S.M."/>
            <person name="Toppo S."/>
            <person name="Moser C."/>
            <person name="Lanchbury J."/>
            <person name="Bogden R."/>
            <person name="Skolnick M."/>
            <person name="Sgaramella V."/>
            <person name="Bhatnagar S.K."/>
            <person name="Fontana P."/>
            <person name="Gutin A."/>
            <person name="Van de Peer Y."/>
            <person name="Salamini F."/>
            <person name="Viola R."/>
        </authorList>
    </citation>
    <scope>NUCLEOTIDE SEQUENCE</scope>
</reference>
<organism evidence="1">
    <name type="scientific">Vitis vinifera</name>
    <name type="common">Grape</name>
    <dbReference type="NCBI Taxonomy" id="29760"/>
    <lineage>
        <taxon>Eukaryota</taxon>
        <taxon>Viridiplantae</taxon>
        <taxon>Streptophyta</taxon>
        <taxon>Embryophyta</taxon>
        <taxon>Tracheophyta</taxon>
        <taxon>Spermatophyta</taxon>
        <taxon>Magnoliopsida</taxon>
        <taxon>eudicotyledons</taxon>
        <taxon>Gunneridae</taxon>
        <taxon>Pentapetalae</taxon>
        <taxon>rosids</taxon>
        <taxon>Vitales</taxon>
        <taxon>Vitaceae</taxon>
        <taxon>Viteae</taxon>
        <taxon>Vitis</taxon>
    </lineage>
</organism>
<dbReference type="EMBL" id="AM450068">
    <property type="protein sequence ID" value="CAN74270.1"/>
    <property type="molecule type" value="Genomic_DNA"/>
</dbReference>
<dbReference type="AlphaFoldDB" id="A5B870"/>
<protein>
    <submittedName>
        <fullName evidence="1">Uncharacterized protein</fullName>
    </submittedName>
</protein>
<gene>
    <name evidence="1" type="ORF">VITISV_036836</name>
</gene>
<accession>A5B870</accession>
<name>A5B870_VITVI</name>
<evidence type="ECO:0000313" key="1">
    <source>
        <dbReference type="EMBL" id="CAN74270.1"/>
    </source>
</evidence>